<dbReference type="InterPro" id="IPR027417">
    <property type="entry name" value="P-loop_NTPase"/>
</dbReference>
<dbReference type="PANTHER" id="PTHR43790">
    <property type="entry name" value="CARBOHYDRATE TRANSPORT ATP-BINDING PROTEIN MG119-RELATED"/>
    <property type="match status" value="1"/>
</dbReference>
<dbReference type="PROSITE" id="PS00211">
    <property type="entry name" value="ABC_TRANSPORTER_1"/>
    <property type="match status" value="1"/>
</dbReference>
<dbReference type="InterPro" id="IPR050107">
    <property type="entry name" value="ABC_carbohydrate_import_ATPase"/>
</dbReference>
<proteinExistence type="predicted"/>
<keyword evidence="3" id="KW-0762">Sugar transport</keyword>
<keyword evidence="7" id="KW-1278">Translocase</keyword>
<reference evidence="11 12" key="1">
    <citation type="submission" date="2021-03" db="EMBL/GenBank/DDBJ databases">
        <title>Sequencing the genomes of 1000 actinobacteria strains.</title>
        <authorList>
            <person name="Klenk H.-P."/>
        </authorList>
    </citation>
    <scope>NUCLEOTIDE SEQUENCE [LARGE SCALE GENOMIC DNA]</scope>
    <source>
        <strain evidence="11 12">DSM 44580</strain>
    </source>
</reference>
<organism evidence="11 12">
    <name type="scientific">Crossiella equi</name>
    <dbReference type="NCBI Taxonomy" id="130796"/>
    <lineage>
        <taxon>Bacteria</taxon>
        <taxon>Bacillati</taxon>
        <taxon>Actinomycetota</taxon>
        <taxon>Actinomycetes</taxon>
        <taxon>Pseudonocardiales</taxon>
        <taxon>Pseudonocardiaceae</taxon>
        <taxon>Crossiella</taxon>
    </lineage>
</organism>
<accession>A0ABS5AMQ9</accession>
<gene>
    <name evidence="11" type="ORF">JOF53_006399</name>
</gene>
<keyword evidence="5" id="KW-0547">Nucleotide-binding</keyword>
<evidence type="ECO:0000259" key="10">
    <source>
        <dbReference type="PROSITE" id="PS50893"/>
    </source>
</evidence>
<dbReference type="CDD" id="cd03216">
    <property type="entry name" value="ABC_Carb_Monos_I"/>
    <property type="match status" value="1"/>
</dbReference>
<dbReference type="InterPro" id="IPR003593">
    <property type="entry name" value="AAA+_ATPase"/>
</dbReference>
<dbReference type="SUPFAM" id="SSF52540">
    <property type="entry name" value="P-loop containing nucleoside triphosphate hydrolases"/>
    <property type="match status" value="2"/>
</dbReference>
<feature type="region of interest" description="Disordered" evidence="9">
    <location>
        <begin position="1"/>
        <end position="20"/>
    </location>
</feature>
<feature type="domain" description="ABC transporter" evidence="10">
    <location>
        <begin position="24"/>
        <end position="514"/>
    </location>
</feature>
<evidence type="ECO:0000256" key="8">
    <source>
        <dbReference type="ARBA" id="ARBA00023136"/>
    </source>
</evidence>
<dbReference type="Proteomes" id="UP001519363">
    <property type="component" value="Unassembled WGS sequence"/>
</dbReference>
<keyword evidence="12" id="KW-1185">Reference proteome</keyword>
<keyword evidence="2" id="KW-1003">Cell membrane</keyword>
<dbReference type="PANTHER" id="PTHR43790:SF3">
    <property type="entry name" value="D-ALLOSE IMPORT ATP-BINDING PROTEIN ALSA-RELATED"/>
    <property type="match status" value="1"/>
</dbReference>
<dbReference type="InterPro" id="IPR003439">
    <property type="entry name" value="ABC_transporter-like_ATP-bd"/>
</dbReference>
<sequence length="517" mass="54650">MTVPSTPAPPDPMPPEPPPPDPVLALNDVSKRFGAVRALTGVSLALRPGRAHALLGENGAGKSTLINVLGGVHRPDQGELLVDGRATVLDGPAAARAEGIAVIHQEPALFPDLSLAENVFMGRQPLRAARHIDVAALHRATRALFDRLGVPLDPARPARGLSIADQQVVEIAKALSMDARVLVMDEPTAALTPAEVSRLFTVSRALLAQDVALLFVSHRLDEVFDLCQDATVLRDGAHVWSGPLRGQTQADLVRRMVGRELAAAVSSADNVVGAPVLEVRRLTREGVFTDITLTLHKGEILGLAGLVGAGRSEVARAIFGIDTYDAGTITLHGHPLRPGSPNAAMTGGIGLVPEDRRQQGLVLSASIQRNVALPSLATLSTAGLLRTRSEHTLAQDWAQRLRLKFAHLTDPVGRLSGGNQQKVVLAKWLARNPSVLLVDEPTRGIDVGAKAEVHRLLTELAARGVAILLISSELPEVLALSHRILVMREGRLTAELSRTEATEEAVALAATGAAVTG</sequence>
<name>A0ABS5AMQ9_9PSEU</name>
<dbReference type="SMART" id="SM00382">
    <property type="entry name" value="AAA"/>
    <property type="match status" value="2"/>
</dbReference>
<keyword evidence="8" id="KW-0472">Membrane</keyword>
<dbReference type="Pfam" id="PF00005">
    <property type="entry name" value="ABC_tran"/>
    <property type="match status" value="2"/>
</dbReference>
<evidence type="ECO:0000256" key="6">
    <source>
        <dbReference type="ARBA" id="ARBA00022840"/>
    </source>
</evidence>
<evidence type="ECO:0000256" key="3">
    <source>
        <dbReference type="ARBA" id="ARBA00022597"/>
    </source>
</evidence>
<evidence type="ECO:0000256" key="2">
    <source>
        <dbReference type="ARBA" id="ARBA00022475"/>
    </source>
</evidence>
<keyword evidence="6 11" id="KW-0067">ATP-binding</keyword>
<evidence type="ECO:0000256" key="9">
    <source>
        <dbReference type="SAM" id="MobiDB-lite"/>
    </source>
</evidence>
<evidence type="ECO:0000256" key="5">
    <source>
        <dbReference type="ARBA" id="ARBA00022741"/>
    </source>
</evidence>
<dbReference type="CDD" id="cd03215">
    <property type="entry name" value="ABC_Carb_Monos_II"/>
    <property type="match status" value="1"/>
</dbReference>
<keyword evidence="4" id="KW-0677">Repeat</keyword>
<evidence type="ECO:0000313" key="11">
    <source>
        <dbReference type="EMBL" id="MBP2477527.1"/>
    </source>
</evidence>
<dbReference type="Gene3D" id="3.40.50.300">
    <property type="entry name" value="P-loop containing nucleotide triphosphate hydrolases"/>
    <property type="match status" value="2"/>
</dbReference>
<dbReference type="PROSITE" id="PS50893">
    <property type="entry name" value="ABC_TRANSPORTER_2"/>
    <property type="match status" value="1"/>
</dbReference>
<protein>
    <submittedName>
        <fullName evidence="11">Rhamnose transport system ATP-binding protein</fullName>
    </submittedName>
</protein>
<dbReference type="GO" id="GO:0005524">
    <property type="term" value="F:ATP binding"/>
    <property type="evidence" value="ECO:0007669"/>
    <property type="project" value="UniProtKB-KW"/>
</dbReference>
<dbReference type="InterPro" id="IPR017871">
    <property type="entry name" value="ABC_transporter-like_CS"/>
</dbReference>
<evidence type="ECO:0000313" key="12">
    <source>
        <dbReference type="Proteomes" id="UP001519363"/>
    </source>
</evidence>
<comment type="caution">
    <text evidence="11">The sequence shown here is derived from an EMBL/GenBank/DDBJ whole genome shotgun (WGS) entry which is preliminary data.</text>
</comment>
<dbReference type="EMBL" id="JAGIOO010000001">
    <property type="protein sequence ID" value="MBP2477527.1"/>
    <property type="molecule type" value="Genomic_DNA"/>
</dbReference>
<evidence type="ECO:0000256" key="1">
    <source>
        <dbReference type="ARBA" id="ARBA00022448"/>
    </source>
</evidence>
<evidence type="ECO:0000256" key="4">
    <source>
        <dbReference type="ARBA" id="ARBA00022737"/>
    </source>
</evidence>
<keyword evidence="1" id="KW-0813">Transport</keyword>
<evidence type="ECO:0000256" key="7">
    <source>
        <dbReference type="ARBA" id="ARBA00022967"/>
    </source>
</evidence>